<dbReference type="OrthoDB" id="7787088at2759"/>
<dbReference type="InterPro" id="IPR038765">
    <property type="entry name" value="Papain-like_cys_pep_sf"/>
</dbReference>
<organism evidence="3 4">
    <name type="scientific">Chironomus riparius</name>
    <dbReference type="NCBI Taxonomy" id="315576"/>
    <lineage>
        <taxon>Eukaryota</taxon>
        <taxon>Metazoa</taxon>
        <taxon>Ecdysozoa</taxon>
        <taxon>Arthropoda</taxon>
        <taxon>Hexapoda</taxon>
        <taxon>Insecta</taxon>
        <taxon>Pterygota</taxon>
        <taxon>Neoptera</taxon>
        <taxon>Endopterygota</taxon>
        <taxon>Diptera</taxon>
        <taxon>Nematocera</taxon>
        <taxon>Chironomoidea</taxon>
        <taxon>Chironomidae</taxon>
        <taxon>Chironominae</taxon>
        <taxon>Chironomus</taxon>
    </lineage>
</organism>
<gene>
    <name evidence="3" type="ORF">CHIRRI_LOCUS5745</name>
</gene>
<proteinExistence type="predicted"/>
<feature type="chain" id="PRO_5040191458" description="Cathepsin propeptide inhibitor domain-containing protein" evidence="1">
    <location>
        <begin position="21"/>
        <end position="103"/>
    </location>
</feature>
<feature type="domain" description="Cathepsin propeptide inhibitor" evidence="2">
    <location>
        <begin position="34"/>
        <end position="93"/>
    </location>
</feature>
<accession>A0A9N9RSW1</accession>
<reference evidence="3" key="1">
    <citation type="submission" date="2022-01" db="EMBL/GenBank/DDBJ databases">
        <authorList>
            <person name="King R."/>
        </authorList>
    </citation>
    <scope>NUCLEOTIDE SEQUENCE</scope>
</reference>
<feature type="signal peptide" evidence="1">
    <location>
        <begin position="1"/>
        <end position="20"/>
    </location>
</feature>
<keyword evidence="4" id="KW-1185">Reference proteome</keyword>
<evidence type="ECO:0000313" key="3">
    <source>
        <dbReference type="EMBL" id="CAG9802840.1"/>
    </source>
</evidence>
<dbReference type="AlphaFoldDB" id="A0A9N9RSW1"/>
<dbReference type="SUPFAM" id="SSF54001">
    <property type="entry name" value="Cysteine proteinases"/>
    <property type="match status" value="1"/>
</dbReference>
<name>A0A9N9RSW1_9DIPT</name>
<dbReference type="Pfam" id="PF08246">
    <property type="entry name" value="Inhibitor_I29"/>
    <property type="match status" value="1"/>
</dbReference>
<evidence type="ECO:0000313" key="4">
    <source>
        <dbReference type="Proteomes" id="UP001153620"/>
    </source>
</evidence>
<keyword evidence="1" id="KW-0732">Signal</keyword>
<dbReference type="InterPro" id="IPR013201">
    <property type="entry name" value="Prot_inhib_I29"/>
</dbReference>
<protein>
    <recommendedName>
        <fullName evidence="2">Cathepsin propeptide inhibitor domain-containing protein</fullName>
    </recommendedName>
</protein>
<sequence length="103" mass="12192">MKLLRVASLILVVCASYSLSSDFKNETDTIDSQWQQFKIDFKRNYTTDEDLMRLELFKETLEQIKEHNKKFELGKVDVPATLNEYSDWTDDDKRKLLGSPLRR</sequence>
<reference evidence="3" key="2">
    <citation type="submission" date="2022-10" db="EMBL/GenBank/DDBJ databases">
        <authorList>
            <consortium name="ENA_rothamsted_submissions"/>
            <consortium name="culmorum"/>
            <person name="King R."/>
        </authorList>
    </citation>
    <scope>NUCLEOTIDE SEQUENCE</scope>
</reference>
<dbReference type="EMBL" id="OU895878">
    <property type="protein sequence ID" value="CAG9802840.1"/>
    <property type="molecule type" value="Genomic_DNA"/>
</dbReference>
<evidence type="ECO:0000256" key="1">
    <source>
        <dbReference type="SAM" id="SignalP"/>
    </source>
</evidence>
<dbReference type="Gene3D" id="1.10.287.2250">
    <property type="match status" value="1"/>
</dbReference>
<dbReference type="Proteomes" id="UP001153620">
    <property type="component" value="Chromosome 2"/>
</dbReference>
<dbReference type="SMART" id="SM00848">
    <property type="entry name" value="Inhibitor_I29"/>
    <property type="match status" value="1"/>
</dbReference>
<evidence type="ECO:0000259" key="2">
    <source>
        <dbReference type="SMART" id="SM00848"/>
    </source>
</evidence>